<gene>
    <name evidence="1" type="ORF">B6F84_08490</name>
</gene>
<dbReference type="OrthoDB" id="34684at2157"/>
<dbReference type="Proteomes" id="UP000193404">
    <property type="component" value="Chromosome"/>
</dbReference>
<dbReference type="AlphaFoldDB" id="A0A1W6K0N9"/>
<sequence>MKLFGYNIDSVLTPEVKYVISTKYFVDTLAETYPAIISLNSEGKVLRELIFIKQSHLKGRTIQEGYKYSIESKGDGKLNSLSKCDKIILGIKAKKMAKLKAITVQLRFFGFKKGNLEKILIIHDVPIIAKDKKDLLLQVQEFLKEWNSKIEDIPGIVIRDKEETSINSKIIDIDYLTLPL</sequence>
<reference evidence="1 2" key="1">
    <citation type="submission" date="2017-03" db="EMBL/GenBank/DDBJ databases">
        <title>Sulfur activation and transportation mechanism of thermophilic Archaea Acidianus manzaensis YN-25.</title>
        <authorList>
            <person name="Ma Y."/>
            <person name="Yang Y."/>
            <person name="Xia J."/>
        </authorList>
    </citation>
    <scope>NUCLEOTIDE SEQUENCE [LARGE SCALE GENOMIC DNA]</scope>
    <source>
        <strain evidence="1 2">YN-25</strain>
    </source>
</reference>
<keyword evidence="2" id="KW-1185">Reference proteome</keyword>
<protein>
    <submittedName>
        <fullName evidence="1">Uncharacterized protein</fullName>
    </submittedName>
</protein>
<proteinExistence type="predicted"/>
<name>A0A1W6K0N9_9CREN</name>
<organism evidence="1 2">
    <name type="scientific">Acidianus manzaensis</name>
    <dbReference type="NCBI Taxonomy" id="282676"/>
    <lineage>
        <taxon>Archaea</taxon>
        <taxon>Thermoproteota</taxon>
        <taxon>Thermoprotei</taxon>
        <taxon>Sulfolobales</taxon>
        <taxon>Sulfolobaceae</taxon>
        <taxon>Acidianus</taxon>
    </lineage>
</organism>
<dbReference type="EMBL" id="CP020477">
    <property type="protein sequence ID" value="ARM76055.1"/>
    <property type="molecule type" value="Genomic_DNA"/>
</dbReference>
<evidence type="ECO:0000313" key="2">
    <source>
        <dbReference type="Proteomes" id="UP000193404"/>
    </source>
</evidence>
<dbReference type="GeneID" id="41590949"/>
<accession>A0A1W6K0N9</accession>
<evidence type="ECO:0000313" key="1">
    <source>
        <dbReference type="EMBL" id="ARM76055.1"/>
    </source>
</evidence>
<dbReference type="KEGG" id="aman:B6F84_08490"/>
<dbReference type="RefSeq" id="WP_148691837.1">
    <property type="nucleotide sequence ID" value="NZ_CP020477.1"/>
</dbReference>